<evidence type="ECO:0000313" key="2">
    <source>
        <dbReference type="EMBL" id="HIX85770.1"/>
    </source>
</evidence>
<feature type="domain" description="Calcineurin-like phosphoesterase" evidence="1">
    <location>
        <begin position="57"/>
        <end position="227"/>
    </location>
</feature>
<dbReference type="PROSITE" id="PS51257">
    <property type="entry name" value="PROKAR_LIPOPROTEIN"/>
    <property type="match status" value="1"/>
</dbReference>
<reference evidence="2" key="1">
    <citation type="journal article" date="2021" name="PeerJ">
        <title>Extensive microbial diversity within the chicken gut microbiome revealed by metagenomics and culture.</title>
        <authorList>
            <person name="Gilroy R."/>
            <person name="Ravi A."/>
            <person name="Getino M."/>
            <person name="Pursley I."/>
            <person name="Horton D.L."/>
            <person name="Alikhan N.F."/>
            <person name="Baker D."/>
            <person name="Gharbi K."/>
            <person name="Hall N."/>
            <person name="Watson M."/>
            <person name="Adriaenssens E.M."/>
            <person name="Foster-Nyarko E."/>
            <person name="Jarju S."/>
            <person name="Secka A."/>
            <person name="Antonio M."/>
            <person name="Oren A."/>
            <person name="Chaudhuri R.R."/>
            <person name="La Ragione R."/>
            <person name="Hildebrand F."/>
            <person name="Pallen M.J."/>
        </authorList>
    </citation>
    <scope>NUCLEOTIDE SEQUENCE</scope>
    <source>
        <strain evidence="2">ChiHecec2B26-12326</strain>
    </source>
</reference>
<dbReference type="PANTHER" id="PTHR43143">
    <property type="entry name" value="METALLOPHOSPHOESTERASE, CALCINEURIN SUPERFAMILY"/>
    <property type="match status" value="1"/>
</dbReference>
<dbReference type="AlphaFoldDB" id="A0A9D1XQU0"/>
<dbReference type="EMBL" id="DXEN01000025">
    <property type="protein sequence ID" value="HIX85770.1"/>
    <property type="molecule type" value="Genomic_DNA"/>
</dbReference>
<dbReference type="GO" id="GO:0016787">
    <property type="term" value="F:hydrolase activity"/>
    <property type="evidence" value="ECO:0007669"/>
    <property type="project" value="InterPro"/>
</dbReference>
<dbReference type="InterPro" id="IPR029052">
    <property type="entry name" value="Metallo-depent_PP-like"/>
</dbReference>
<protein>
    <submittedName>
        <fullName evidence="2">Metallophosphoesterase</fullName>
    </submittedName>
</protein>
<gene>
    <name evidence="2" type="ORF">H9848_04080</name>
</gene>
<dbReference type="InterPro" id="IPR051918">
    <property type="entry name" value="STPP_CPPED1"/>
</dbReference>
<comment type="caution">
    <text evidence="2">The sequence shown here is derived from an EMBL/GenBank/DDBJ whole genome shotgun (WGS) entry which is preliminary data.</text>
</comment>
<sequence>MMWRKRILSLGTCAALAACEMIDYHPYDGRLDGDTSRGVNATNIARIEQACASKDTIRFIFMGDTQRAYDETEDFVEHANGLEGIDFIIHGGDYTEFGLKKEFEWNDDILSRLAIPYVGLIGNHDIIGNGDEVFRKIFGPENFAFTAGDVKFVCLNTNAIEYDYSQYVPDFPFIEAELADSALHRRTIVAMHAPPGCEQFNNNVKNVFQYYIKRFPSLLFCLHAHNHSVSATDLFGDGIVYYGCANIAKRSYLLFTITPDNYTYEVVDF</sequence>
<dbReference type="SUPFAM" id="SSF56300">
    <property type="entry name" value="Metallo-dependent phosphatases"/>
    <property type="match status" value="1"/>
</dbReference>
<evidence type="ECO:0000313" key="3">
    <source>
        <dbReference type="Proteomes" id="UP000823847"/>
    </source>
</evidence>
<organism evidence="2 3">
    <name type="scientific">Candidatus Parabacteroides intestinigallinarum</name>
    <dbReference type="NCBI Taxonomy" id="2838722"/>
    <lineage>
        <taxon>Bacteria</taxon>
        <taxon>Pseudomonadati</taxon>
        <taxon>Bacteroidota</taxon>
        <taxon>Bacteroidia</taxon>
        <taxon>Bacteroidales</taxon>
        <taxon>Tannerellaceae</taxon>
        <taxon>Parabacteroides</taxon>
    </lineage>
</organism>
<reference evidence="2" key="2">
    <citation type="submission" date="2021-04" db="EMBL/GenBank/DDBJ databases">
        <authorList>
            <person name="Gilroy R."/>
        </authorList>
    </citation>
    <scope>NUCLEOTIDE SEQUENCE</scope>
    <source>
        <strain evidence="2">ChiHecec2B26-12326</strain>
    </source>
</reference>
<proteinExistence type="predicted"/>
<accession>A0A9D1XQU0</accession>
<dbReference type="Pfam" id="PF00149">
    <property type="entry name" value="Metallophos"/>
    <property type="match status" value="1"/>
</dbReference>
<evidence type="ECO:0000259" key="1">
    <source>
        <dbReference type="Pfam" id="PF00149"/>
    </source>
</evidence>
<dbReference type="InterPro" id="IPR004843">
    <property type="entry name" value="Calcineurin-like_PHP"/>
</dbReference>
<name>A0A9D1XQU0_9BACT</name>
<dbReference type="Gene3D" id="3.60.21.10">
    <property type="match status" value="1"/>
</dbReference>
<dbReference type="PANTHER" id="PTHR43143:SF1">
    <property type="entry name" value="SERINE_THREONINE-PROTEIN PHOSPHATASE CPPED1"/>
    <property type="match status" value="1"/>
</dbReference>
<dbReference type="Proteomes" id="UP000823847">
    <property type="component" value="Unassembled WGS sequence"/>
</dbReference>